<dbReference type="InterPro" id="IPR050807">
    <property type="entry name" value="TransReg_Diox_bact_type"/>
</dbReference>
<sequence>MNNIKQKIGERIKEVRVEKKLSQEAVAYHAGIERSFMTHIENGRRNVSVETLEKVLTGLEISFSDFF</sequence>
<keyword evidence="3" id="KW-0804">Transcription</keyword>
<protein>
    <submittedName>
        <fullName evidence="5">HTH-type transcriptional regulator sinR</fullName>
    </submittedName>
</protein>
<dbReference type="GO" id="GO:0003700">
    <property type="term" value="F:DNA-binding transcription factor activity"/>
    <property type="evidence" value="ECO:0007669"/>
    <property type="project" value="TreeGrafter"/>
</dbReference>
<evidence type="ECO:0000256" key="3">
    <source>
        <dbReference type="ARBA" id="ARBA00023163"/>
    </source>
</evidence>
<evidence type="ECO:0000256" key="2">
    <source>
        <dbReference type="ARBA" id="ARBA00023125"/>
    </source>
</evidence>
<keyword evidence="1" id="KW-0805">Transcription regulation</keyword>
<dbReference type="Pfam" id="PF12844">
    <property type="entry name" value="HTH_19"/>
    <property type="match status" value="1"/>
</dbReference>
<reference evidence="5 6" key="1">
    <citation type="submission" date="2018-06" db="EMBL/GenBank/DDBJ databases">
        <authorList>
            <consortium name="Pathogen Informatics"/>
            <person name="Doyle S."/>
        </authorList>
    </citation>
    <scope>NUCLEOTIDE SEQUENCE [LARGE SCALE GENOMIC DNA]</scope>
    <source>
        <strain evidence="5 6">NCTC11388</strain>
    </source>
</reference>
<proteinExistence type="predicted"/>
<dbReference type="GO" id="GO:0005829">
    <property type="term" value="C:cytosol"/>
    <property type="evidence" value="ECO:0007669"/>
    <property type="project" value="TreeGrafter"/>
</dbReference>
<name>A0A380BG87_SPHSI</name>
<dbReference type="InterPro" id="IPR010982">
    <property type="entry name" value="Lambda_DNA-bd_dom_sf"/>
</dbReference>
<dbReference type="RefSeq" id="WP_115169093.1">
    <property type="nucleotide sequence ID" value="NZ_UGYW01000002.1"/>
</dbReference>
<evidence type="ECO:0000313" key="5">
    <source>
        <dbReference type="EMBL" id="SUJ01069.1"/>
    </source>
</evidence>
<feature type="domain" description="HTH cro/C1-type" evidence="4">
    <location>
        <begin position="12"/>
        <end position="66"/>
    </location>
</feature>
<dbReference type="SUPFAM" id="SSF47413">
    <property type="entry name" value="lambda repressor-like DNA-binding domains"/>
    <property type="match status" value="1"/>
</dbReference>
<accession>A0A380BG87</accession>
<evidence type="ECO:0000313" key="6">
    <source>
        <dbReference type="Proteomes" id="UP000254893"/>
    </source>
</evidence>
<dbReference type="CDD" id="cd00093">
    <property type="entry name" value="HTH_XRE"/>
    <property type="match status" value="1"/>
</dbReference>
<dbReference type="PANTHER" id="PTHR46797:SF23">
    <property type="entry name" value="HTH-TYPE TRANSCRIPTIONAL REGULATOR SUTR"/>
    <property type="match status" value="1"/>
</dbReference>
<dbReference type="PROSITE" id="PS50943">
    <property type="entry name" value="HTH_CROC1"/>
    <property type="match status" value="1"/>
</dbReference>
<dbReference type="SMART" id="SM00530">
    <property type="entry name" value="HTH_XRE"/>
    <property type="match status" value="1"/>
</dbReference>
<organism evidence="5 6">
    <name type="scientific">Sphingobacterium spiritivorum</name>
    <name type="common">Flavobacterium spiritivorum</name>
    <dbReference type="NCBI Taxonomy" id="258"/>
    <lineage>
        <taxon>Bacteria</taxon>
        <taxon>Pseudomonadati</taxon>
        <taxon>Bacteroidota</taxon>
        <taxon>Sphingobacteriia</taxon>
        <taxon>Sphingobacteriales</taxon>
        <taxon>Sphingobacteriaceae</taxon>
        <taxon>Sphingobacterium</taxon>
    </lineage>
</organism>
<gene>
    <name evidence="5" type="primary">sinR_1</name>
    <name evidence="5" type="ORF">NCTC11388_00671</name>
</gene>
<dbReference type="Gene3D" id="1.10.260.40">
    <property type="entry name" value="lambda repressor-like DNA-binding domains"/>
    <property type="match status" value="1"/>
</dbReference>
<dbReference type="Proteomes" id="UP000254893">
    <property type="component" value="Unassembled WGS sequence"/>
</dbReference>
<evidence type="ECO:0000256" key="1">
    <source>
        <dbReference type="ARBA" id="ARBA00023015"/>
    </source>
</evidence>
<dbReference type="EMBL" id="UGYW01000002">
    <property type="protein sequence ID" value="SUJ01069.1"/>
    <property type="molecule type" value="Genomic_DNA"/>
</dbReference>
<keyword evidence="2" id="KW-0238">DNA-binding</keyword>
<dbReference type="PANTHER" id="PTHR46797">
    <property type="entry name" value="HTH-TYPE TRANSCRIPTIONAL REGULATOR"/>
    <property type="match status" value="1"/>
</dbReference>
<dbReference type="InterPro" id="IPR001387">
    <property type="entry name" value="Cro/C1-type_HTH"/>
</dbReference>
<dbReference type="AlphaFoldDB" id="A0A380BG87"/>
<evidence type="ECO:0000259" key="4">
    <source>
        <dbReference type="PROSITE" id="PS50943"/>
    </source>
</evidence>
<dbReference type="GO" id="GO:0003677">
    <property type="term" value="F:DNA binding"/>
    <property type="evidence" value="ECO:0007669"/>
    <property type="project" value="UniProtKB-KW"/>
</dbReference>